<dbReference type="EMBL" id="LXHC01000008">
    <property type="protein sequence ID" value="OAU97334.1"/>
    <property type="molecule type" value="Genomic_DNA"/>
</dbReference>
<name>A0A198UM20_MORCA</name>
<keyword evidence="3" id="KW-1185">Reference proteome</keyword>
<evidence type="ECO:0000313" key="2">
    <source>
        <dbReference type="EMBL" id="OAU97334.1"/>
    </source>
</evidence>
<dbReference type="PATRIC" id="fig|480.237.peg.52"/>
<proteinExistence type="predicted"/>
<evidence type="ECO:0000256" key="1">
    <source>
        <dbReference type="SAM" id="Coils"/>
    </source>
</evidence>
<comment type="caution">
    <text evidence="2">The sequence shown here is derived from an EMBL/GenBank/DDBJ whole genome shotgun (WGS) entry which is preliminary data.</text>
</comment>
<accession>A0A198UM20</accession>
<protein>
    <recommendedName>
        <fullName evidence="4">Ubiquinone biosynthesis accessory factor UbiJ</fullName>
    </recommendedName>
</protein>
<evidence type="ECO:0000313" key="3">
    <source>
        <dbReference type="Proteomes" id="UP000078228"/>
    </source>
</evidence>
<reference evidence="2 3" key="1">
    <citation type="journal article" date="2016" name="Genome Biol. Evol.">
        <title>Comparative Genomic Analyses of the Moraxella catarrhalis Serosensitive and Seroresistant Lineages Demonstrate Their Independent Evolution.</title>
        <authorList>
            <person name="Earl J.P."/>
            <person name="de Vries S.P."/>
            <person name="Ahmed A."/>
            <person name="Powell E."/>
            <person name="Schultz M.P."/>
            <person name="Hermans P.W."/>
            <person name="Hill D.J."/>
            <person name="Zhou Z."/>
            <person name="Constantinidou C.I."/>
            <person name="Hu F.Z."/>
            <person name="Bootsma H.J."/>
            <person name="Ehrlich G.D."/>
        </authorList>
    </citation>
    <scope>NUCLEOTIDE SEQUENCE [LARGE SCALE GENOMIC DNA]</scope>
    <source>
        <strain evidence="2 3">Z7542</strain>
    </source>
</reference>
<organism evidence="2 3">
    <name type="scientific">Moraxella catarrhalis</name>
    <name type="common">Branhamella catarrhalis</name>
    <dbReference type="NCBI Taxonomy" id="480"/>
    <lineage>
        <taxon>Bacteria</taxon>
        <taxon>Pseudomonadati</taxon>
        <taxon>Pseudomonadota</taxon>
        <taxon>Gammaproteobacteria</taxon>
        <taxon>Moraxellales</taxon>
        <taxon>Moraxellaceae</taxon>
        <taxon>Moraxella</taxon>
    </lineage>
</organism>
<dbReference type="AlphaFoldDB" id="A0A198UM20"/>
<dbReference type="RefSeq" id="WP_227512527.1">
    <property type="nucleotide sequence ID" value="NZ_LXHB01000043.1"/>
</dbReference>
<evidence type="ECO:0008006" key="4">
    <source>
        <dbReference type="Google" id="ProtNLM"/>
    </source>
</evidence>
<sequence>MNMIGVLSLAMGEKLINTAISSDPLVKSDLKNLSGKTLRVIMQSPSLSIDILFGDERVRFEPVLEQIFEPQGSAPALPDCTLSVDNPSHLISLIKHPMGNIPVRGDHQVLMHAKTMFEQFHPDFWMQIEGLIGPDATSHLYLLGKEITPLFLPAVQMVKNSLEHLIAGAANHDLIDQDIHHKKQELLRLQSEIERNQAKLEEIQNALKQNNSKNP</sequence>
<keyword evidence="1" id="KW-0175">Coiled coil</keyword>
<feature type="coiled-coil region" evidence="1">
    <location>
        <begin position="179"/>
        <end position="213"/>
    </location>
</feature>
<gene>
    <name evidence="2" type="ORF">AO384_0716</name>
</gene>
<dbReference type="Proteomes" id="UP000078228">
    <property type="component" value="Unassembled WGS sequence"/>
</dbReference>